<feature type="transmembrane region" description="Helical" evidence="6">
    <location>
        <begin position="7"/>
        <end position="26"/>
    </location>
</feature>
<accession>A0ABV5FE31</accession>
<dbReference type="InterPro" id="IPR038330">
    <property type="entry name" value="TspO/MBR-related_sf"/>
</dbReference>
<feature type="transmembrane region" description="Helical" evidence="6">
    <location>
        <begin position="46"/>
        <end position="69"/>
    </location>
</feature>
<dbReference type="EMBL" id="JBHMFC010000089">
    <property type="protein sequence ID" value="MFB9057717.1"/>
    <property type="molecule type" value="Genomic_DNA"/>
</dbReference>
<name>A0ABV5FE31_9FLAO</name>
<feature type="transmembrane region" description="Helical" evidence="6">
    <location>
        <begin position="130"/>
        <end position="151"/>
    </location>
</feature>
<dbReference type="PIRSF" id="PIRSF005859">
    <property type="entry name" value="PBR"/>
    <property type="match status" value="1"/>
</dbReference>
<comment type="subcellular location">
    <subcellularLocation>
        <location evidence="1">Membrane</location>
        <topology evidence="1">Multi-pass membrane protein</topology>
    </subcellularLocation>
</comment>
<proteinExistence type="inferred from homology"/>
<organism evidence="7 8">
    <name type="scientific">Mariniflexile ostreae</name>
    <dbReference type="NCBI Taxonomy" id="1520892"/>
    <lineage>
        <taxon>Bacteria</taxon>
        <taxon>Pseudomonadati</taxon>
        <taxon>Bacteroidota</taxon>
        <taxon>Flavobacteriia</taxon>
        <taxon>Flavobacteriales</taxon>
        <taxon>Flavobacteriaceae</taxon>
        <taxon>Mariniflexile</taxon>
    </lineage>
</organism>
<dbReference type="RefSeq" id="WP_379861971.1">
    <property type="nucleotide sequence ID" value="NZ_JBHMFC010000089.1"/>
</dbReference>
<evidence type="ECO:0000313" key="8">
    <source>
        <dbReference type="Proteomes" id="UP001589585"/>
    </source>
</evidence>
<protein>
    <submittedName>
        <fullName evidence="7">TspO/MBR family protein</fullName>
    </submittedName>
</protein>
<dbReference type="CDD" id="cd15904">
    <property type="entry name" value="TSPO_MBR"/>
    <property type="match status" value="1"/>
</dbReference>
<keyword evidence="8" id="KW-1185">Reference proteome</keyword>
<evidence type="ECO:0000256" key="3">
    <source>
        <dbReference type="ARBA" id="ARBA00022692"/>
    </source>
</evidence>
<evidence type="ECO:0000256" key="6">
    <source>
        <dbReference type="SAM" id="Phobius"/>
    </source>
</evidence>
<dbReference type="PANTHER" id="PTHR10057:SF0">
    <property type="entry name" value="TRANSLOCATOR PROTEIN"/>
    <property type="match status" value="1"/>
</dbReference>
<evidence type="ECO:0000256" key="4">
    <source>
        <dbReference type="ARBA" id="ARBA00022989"/>
    </source>
</evidence>
<keyword evidence="4 6" id="KW-1133">Transmembrane helix</keyword>
<dbReference type="Gene3D" id="1.20.1260.100">
    <property type="entry name" value="TspO/MBR protein"/>
    <property type="match status" value="1"/>
</dbReference>
<feature type="transmembrane region" description="Helical" evidence="6">
    <location>
        <begin position="99"/>
        <end position="123"/>
    </location>
</feature>
<dbReference type="Pfam" id="PF03073">
    <property type="entry name" value="TspO_MBR"/>
    <property type="match status" value="1"/>
</dbReference>
<keyword evidence="5 6" id="KW-0472">Membrane</keyword>
<dbReference type="PANTHER" id="PTHR10057">
    <property type="entry name" value="PERIPHERAL-TYPE BENZODIAZEPINE RECEPTOR"/>
    <property type="match status" value="1"/>
</dbReference>
<comment type="caution">
    <text evidence="7">The sequence shown here is derived from an EMBL/GenBank/DDBJ whole genome shotgun (WGS) entry which is preliminary data.</text>
</comment>
<evidence type="ECO:0000256" key="5">
    <source>
        <dbReference type="ARBA" id="ARBA00023136"/>
    </source>
</evidence>
<evidence type="ECO:0000313" key="7">
    <source>
        <dbReference type="EMBL" id="MFB9057717.1"/>
    </source>
</evidence>
<reference evidence="7 8" key="1">
    <citation type="submission" date="2024-09" db="EMBL/GenBank/DDBJ databases">
        <authorList>
            <person name="Sun Q."/>
            <person name="Mori K."/>
        </authorList>
    </citation>
    <scope>NUCLEOTIDE SEQUENCE [LARGE SCALE GENOMIC DNA]</scope>
    <source>
        <strain evidence="7 8">CECT 8622</strain>
    </source>
</reference>
<evidence type="ECO:0000256" key="1">
    <source>
        <dbReference type="ARBA" id="ARBA00004141"/>
    </source>
</evidence>
<comment type="similarity">
    <text evidence="2">Belongs to the TspO/BZRP family.</text>
</comment>
<dbReference type="Proteomes" id="UP001589585">
    <property type="component" value="Unassembled WGS sequence"/>
</dbReference>
<sequence length="153" mass="17561">MKRLKYICVFLVINFSALAIGSWLMGNGPQSDWYQNLDKAPWTPPGWVFGAAWTSIMVCFSIYMAYLYLATPSLKIKSLFVFQFICNVLWNYLFFNQHLIGLALVAILILTVIIGVFMLSFLTQMNKKSLLVLPYFVWLCIASSLNAYVLIYN</sequence>
<gene>
    <name evidence="7" type="ORF">ACFFU9_13295</name>
</gene>
<keyword evidence="3 6" id="KW-0812">Transmembrane</keyword>
<feature type="transmembrane region" description="Helical" evidence="6">
    <location>
        <begin position="76"/>
        <end position="93"/>
    </location>
</feature>
<dbReference type="InterPro" id="IPR004307">
    <property type="entry name" value="TspO_MBR"/>
</dbReference>
<evidence type="ECO:0000256" key="2">
    <source>
        <dbReference type="ARBA" id="ARBA00007524"/>
    </source>
</evidence>